<dbReference type="EMBL" id="PDYG01000015">
    <property type="protein sequence ID" value="PHU38147.1"/>
    <property type="molecule type" value="Genomic_DNA"/>
</dbReference>
<evidence type="ECO:0000256" key="1">
    <source>
        <dbReference type="SAM" id="Phobius"/>
    </source>
</evidence>
<feature type="transmembrane region" description="Helical" evidence="1">
    <location>
        <begin position="183"/>
        <end position="202"/>
    </location>
</feature>
<sequence length="252" mass="28030">MAVGILFAIIQVFVDVLPMVEVNAGNLQGLYPHSVFSKCMGMIRGSVFPAYYFMFLPILIGIPYGTVMSQDRKNGYIKNLFTRMPKRNYYIAQYVVAFLAAGVVAVVPQIINVAITALFLPSYVPLTGLGYIGIFPESLWAGIFYTHTYLYLLLYLLLDFVVYGFLSSLSLSLGWVFKYNFTVLMIPFVITQCMNVVLAFIGKNCWTIDSFACPSQPGVSTDPIEIAIVLLVLFAGAVISIIWGIKKSDELE</sequence>
<keyword evidence="1" id="KW-0812">Transmembrane</keyword>
<feature type="transmembrane region" description="Helical" evidence="1">
    <location>
        <begin position="123"/>
        <end position="145"/>
    </location>
</feature>
<organism evidence="2 3">
    <name type="scientific">Agathobacter ruminis</name>
    <dbReference type="NCBI Taxonomy" id="1712665"/>
    <lineage>
        <taxon>Bacteria</taxon>
        <taxon>Bacillati</taxon>
        <taxon>Bacillota</taxon>
        <taxon>Clostridia</taxon>
        <taxon>Lachnospirales</taxon>
        <taxon>Lachnospiraceae</taxon>
        <taxon>Agathobacter</taxon>
    </lineage>
</organism>
<name>A0A2G3E4C4_9FIRM</name>
<comment type="caution">
    <text evidence="2">The sequence shown here is derived from an EMBL/GenBank/DDBJ whole genome shotgun (WGS) entry which is preliminary data.</text>
</comment>
<keyword evidence="1" id="KW-1133">Transmembrane helix</keyword>
<dbReference type="AlphaFoldDB" id="A0A2G3E4C4"/>
<feature type="transmembrane region" description="Helical" evidence="1">
    <location>
        <begin position="48"/>
        <end position="68"/>
    </location>
</feature>
<reference evidence="2 3" key="1">
    <citation type="submission" date="2017-10" db="EMBL/GenBank/DDBJ databases">
        <title>Resolving the taxonomy of Roseburia spp., Eubacterium rectale and Agathobacter spp. through phylogenomic analysis.</title>
        <authorList>
            <person name="Sheridan P.O."/>
            <person name="Walker A.W."/>
            <person name="Duncan S.H."/>
            <person name="Scott K.P."/>
            <person name="Toole P.W.O."/>
            <person name="Luis P."/>
            <person name="Flint H.J."/>
        </authorList>
    </citation>
    <scope>NUCLEOTIDE SEQUENCE [LARGE SCALE GENOMIC DNA]</scope>
    <source>
        <strain evidence="2 3">JK623</strain>
    </source>
</reference>
<keyword evidence="3" id="KW-1185">Reference proteome</keyword>
<keyword evidence="1" id="KW-0472">Membrane</keyword>
<protein>
    <submittedName>
        <fullName evidence="2">Uncharacterized protein</fullName>
    </submittedName>
</protein>
<reference evidence="2 3" key="2">
    <citation type="submission" date="2017-10" db="EMBL/GenBank/DDBJ databases">
        <authorList>
            <person name="Banno H."/>
            <person name="Chua N.-H."/>
        </authorList>
    </citation>
    <scope>NUCLEOTIDE SEQUENCE [LARGE SCALE GENOMIC DNA]</scope>
    <source>
        <strain evidence="2 3">JK623</strain>
    </source>
</reference>
<feature type="transmembrane region" description="Helical" evidence="1">
    <location>
        <begin position="89"/>
        <end position="111"/>
    </location>
</feature>
<feature type="transmembrane region" description="Helical" evidence="1">
    <location>
        <begin position="152"/>
        <end position="177"/>
    </location>
</feature>
<proteinExistence type="predicted"/>
<accession>A0A2G3E4C4</accession>
<gene>
    <name evidence="2" type="ORF">CSX02_04525</name>
</gene>
<evidence type="ECO:0000313" key="3">
    <source>
        <dbReference type="Proteomes" id="UP000224563"/>
    </source>
</evidence>
<dbReference type="Proteomes" id="UP000224563">
    <property type="component" value="Unassembled WGS sequence"/>
</dbReference>
<feature type="transmembrane region" description="Helical" evidence="1">
    <location>
        <begin position="223"/>
        <end position="245"/>
    </location>
</feature>
<dbReference type="RefSeq" id="WP_099385790.1">
    <property type="nucleotide sequence ID" value="NZ_JANSWH010000058.1"/>
</dbReference>
<evidence type="ECO:0000313" key="2">
    <source>
        <dbReference type="EMBL" id="PHU38147.1"/>
    </source>
</evidence>